<comment type="similarity">
    <text evidence="4 19">In the C-terminal section; belongs to the NnrD/CARKD family.</text>
</comment>
<dbReference type="GO" id="GO:0110051">
    <property type="term" value="P:metabolite repair"/>
    <property type="evidence" value="ECO:0007669"/>
    <property type="project" value="TreeGrafter"/>
</dbReference>
<dbReference type="Gene3D" id="3.40.50.10260">
    <property type="entry name" value="YjeF N-terminal domain"/>
    <property type="match status" value="1"/>
</dbReference>
<keyword evidence="11 18" id="KW-0413">Isomerase</keyword>
<comment type="similarity">
    <text evidence="17">Belongs to the NnrD/CARKD family.</text>
</comment>
<keyword evidence="9 18" id="KW-0630">Potassium</keyword>
<evidence type="ECO:0000256" key="7">
    <source>
        <dbReference type="ARBA" id="ARBA00022840"/>
    </source>
</evidence>
<feature type="binding site" evidence="18">
    <location>
        <begin position="78"/>
        <end position="82"/>
    </location>
    <ligand>
        <name>(6S)-NADPHX</name>
        <dbReference type="ChEBI" id="CHEBI:64076"/>
    </ligand>
</feature>
<comment type="catalytic activity">
    <reaction evidence="16 17 19">
        <text>(6S)-NADPHX + ADP = AMP + phosphate + NADPH + H(+)</text>
        <dbReference type="Rhea" id="RHEA:32235"/>
        <dbReference type="ChEBI" id="CHEBI:15378"/>
        <dbReference type="ChEBI" id="CHEBI:43474"/>
        <dbReference type="ChEBI" id="CHEBI:57783"/>
        <dbReference type="ChEBI" id="CHEBI:64076"/>
        <dbReference type="ChEBI" id="CHEBI:456215"/>
        <dbReference type="ChEBI" id="CHEBI:456216"/>
        <dbReference type="EC" id="4.2.1.136"/>
    </reaction>
</comment>
<dbReference type="Pfam" id="PF01256">
    <property type="entry name" value="Carb_kinase"/>
    <property type="match status" value="1"/>
</dbReference>
<dbReference type="CDD" id="cd01171">
    <property type="entry name" value="YXKO-related"/>
    <property type="match status" value="1"/>
</dbReference>
<name>A0A0G3W972_9CLOT</name>
<gene>
    <name evidence="18" type="primary">nnrE</name>
    <name evidence="17" type="synonym">nnrD</name>
    <name evidence="22" type="ORF">CACET_c09280</name>
</gene>
<feature type="binding site" evidence="17">
    <location>
        <position position="285"/>
    </location>
    <ligand>
        <name>(6S)-NADPHX</name>
        <dbReference type="ChEBI" id="CHEBI:64076"/>
    </ligand>
</feature>
<keyword evidence="8 17" id="KW-0521">NADP</keyword>
<comment type="similarity">
    <text evidence="18">Belongs to the NnrE/AIBP family.</text>
</comment>
<evidence type="ECO:0000256" key="4">
    <source>
        <dbReference type="ARBA" id="ARBA00009524"/>
    </source>
</evidence>
<keyword evidence="22" id="KW-0418">Kinase</keyword>
<evidence type="ECO:0000259" key="21">
    <source>
        <dbReference type="PROSITE" id="PS51385"/>
    </source>
</evidence>
<evidence type="ECO:0000256" key="10">
    <source>
        <dbReference type="ARBA" id="ARBA00023027"/>
    </source>
</evidence>
<evidence type="ECO:0000256" key="8">
    <source>
        <dbReference type="ARBA" id="ARBA00022857"/>
    </source>
</evidence>
<feature type="binding site" evidence="18">
    <location>
        <position position="150"/>
    </location>
    <ligand>
        <name>K(+)</name>
        <dbReference type="ChEBI" id="CHEBI:29103"/>
    </ligand>
</feature>
<comment type="subunit">
    <text evidence="17">Homotetramer.</text>
</comment>
<keyword evidence="13" id="KW-0511">Multifunctional enzyme</keyword>
<comment type="cofactor">
    <cofactor evidence="17">
        <name>Mg(2+)</name>
        <dbReference type="ChEBI" id="CHEBI:18420"/>
    </cofactor>
</comment>
<dbReference type="GO" id="GO:0046496">
    <property type="term" value="P:nicotinamide nucleotide metabolic process"/>
    <property type="evidence" value="ECO:0007669"/>
    <property type="project" value="UniProtKB-UniRule"/>
</dbReference>
<proteinExistence type="inferred from homology"/>
<dbReference type="HAMAP" id="MF_01966">
    <property type="entry name" value="NADHX_epimerase"/>
    <property type="match status" value="1"/>
</dbReference>
<dbReference type="InterPro" id="IPR004443">
    <property type="entry name" value="YjeF_N_dom"/>
</dbReference>
<dbReference type="InterPro" id="IPR030677">
    <property type="entry name" value="Nnr"/>
</dbReference>
<feature type="domain" description="YjeF N-terminal" evidence="21">
    <location>
        <begin position="28"/>
        <end position="240"/>
    </location>
</feature>
<evidence type="ECO:0000256" key="1">
    <source>
        <dbReference type="ARBA" id="ARBA00000013"/>
    </source>
</evidence>
<keyword evidence="23" id="KW-1185">Reference proteome</keyword>
<feature type="binding site" evidence="17">
    <location>
        <begin position="436"/>
        <end position="440"/>
    </location>
    <ligand>
        <name>AMP</name>
        <dbReference type="ChEBI" id="CHEBI:456215"/>
    </ligand>
</feature>
<feature type="domain" description="YjeF C-terminal" evidence="20">
    <location>
        <begin position="250"/>
        <end position="525"/>
    </location>
</feature>
<comment type="caution">
    <text evidence="18">Lacks conserved residue(s) required for the propagation of feature annotation.</text>
</comment>
<dbReference type="KEGG" id="cace:CACET_c09280"/>
<dbReference type="EMBL" id="CP009687">
    <property type="protein sequence ID" value="AKL94435.1"/>
    <property type="molecule type" value="Genomic_DNA"/>
</dbReference>
<dbReference type="GO" id="GO:0052856">
    <property type="term" value="F:NAD(P)HX epimerase activity"/>
    <property type="evidence" value="ECO:0007669"/>
    <property type="project" value="UniProtKB-UniRule"/>
</dbReference>
<dbReference type="NCBIfam" id="TIGR00197">
    <property type="entry name" value="yjeF_nterm"/>
    <property type="match status" value="1"/>
</dbReference>
<feature type="binding site" evidence="18">
    <location>
        <begin position="154"/>
        <end position="160"/>
    </location>
    <ligand>
        <name>(6S)-NADPHX</name>
        <dbReference type="ChEBI" id="CHEBI:64076"/>
    </ligand>
</feature>
<dbReference type="PIRSF" id="PIRSF017184">
    <property type="entry name" value="Nnr"/>
    <property type="match status" value="1"/>
</dbReference>
<evidence type="ECO:0000256" key="17">
    <source>
        <dbReference type="HAMAP-Rule" id="MF_01965"/>
    </source>
</evidence>
<evidence type="ECO:0000256" key="9">
    <source>
        <dbReference type="ARBA" id="ARBA00022958"/>
    </source>
</evidence>
<evidence type="ECO:0000256" key="16">
    <source>
        <dbReference type="ARBA" id="ARBA00049209"/>
    </source>
</evidence>
<dbReference type="PROSITE" id="PS01050">
    <property type="entry name" value="YJEF_C_2"/>
    <property type="match status" value="1"/>
</dbReference>
<dbReference type="EC" id="4.2.1.136" evidence="19"/>
<evidence type="ECO:0000256" key="14">
    <source>
        <dbReference type="ARBA" id="ARBA00025153"/>
    </source>
</evidence>
<reference evidence="22 23" key="1">
    <citation type="submission" date="2014-10" db="EMBL/GenBank/DDBJ databases">
        <title>Genome sequence of Clostridium aceticum DSM 1496.</title>
        <authorList>
            <person name="Poehlein A."/>
            <person name="Schiel-Bengelsdorf B."/>
            <person name="Gottschalk G."/>
            <person name="Duerre P."/>
            <person name="Daniel R."/>
        </authorList>
    </citation>
    <scope>NUCLEOTIDE SEQUENCE [LARGE SCALE GENOMIC DNA]</scope>
    <source>
        <strain evidence="22 23">DSM 1496</strain>
    </source>
</reference>
<dbReference type="InterPro" id="IPR000631">
    <property type="entry name" value="CARKD"/>
</dbReference>
<evidence type="ECO:0000313" key="22">
    <source>
        <dbReference type="EMBL" id="AKL94435.1"/>
    </source>
</evidence>
<comment type="function">
    <text evidence="17">Catalyzes the dehydration of the S-form of NAD(P)HX at the expense of ADP, which is converted to AMP. Together with NAD(P)HX epimerase, which catalyzes the epimerization of the S- and R-forms, the enzyme allows the repair of both epimers of NAD(P)HX, a damaged form of NAD(P)H that is a result of enzymatic or heat-dependent hydration.</text>
</comment>
<dbReference type="STRING" id="84022.CACET_c09280"/>
<dbReference type="SUPFAM" id="SSF53613">
    <property type="entry name" value="Ribokinase-like"/>
    <property type="match status" value="1"/>
</dbReference>
<dbReference type="HAMAP" id="MF_01965">
    <property type="entry name" value="NADHX_dehydratase"/>
    <property type="match status" value="1"/>
</dbReference>
<dbReference type="PROSITE" id="PS51383">
    <property type="entry name" value="YJEF_C_3"/>
    <property type="match status" value="1"/>
</dbReference>
<evidence type="ECO:0000256" key="18">
    <source>
        <dbReference type="HAMAP-Rule" id="MF_01966"/>
    </source>
</evidence>
<comment type="function">
    <text evidence="18">Catalyzes the epimerization of the S- and R-forms of NAD(P)HX, a damaged form of NAD(P)H that is a result of enzymatic or heat-dependent hydration. This is a prerequisite for the S-specific NAD(P)H-hydrate dehydratase to allow the repair of both epimers of NAD(P)HX.</text>
</comment>
<dbReference type="InterPro" id="IPR017953">
    <property type="entry name" value="Carbohydrate_kinase_pred_CS"/>
</dbReference>
<comment type="catalytic activity">
    <reaction evidence="15 17 19">
        <text>(6S)-NADHX + ADP = AMP + phosphate + NADH + H(+)</text>
        <dbReference type="Rhea" id="RHEA:32223"/>
        <dbReference type="ChEBI" id="CHEBI:15378"/>
        <dbReference type="ChEBI" id="CHEBI:43474"/>
        <dbReference type="ChEBI" id="CHEBI:57945"/>
        <dbReference type="ChEBI" id="CHEBI:64074"/>
        <dbReference type="ChEBI" id="CHEBI:456215"/>
        <dbReference type="ChEBI" id="CHEBI:456216"/>
        <dbReference type="EC" id="4.2.1.136"/>
    </reaction>
</comment>
<feature type="binding site" evidence="18">
    <location>
        <position position="183"/>
    </location>
    <ligand>
        <name>(6S)-NADPHX</name>
        <dbReference type="ChEBI" id="CHEBI:64076"/>
    </ligand>
</feature>
<dbReference type="Gene3D" id="3.40.1190.20">
    <property type="match status" value="1"/>
</dbReference>
<evidence type="ECO:0000256" key="5">
    <source>
        <dbReference type="ARBA" id="ARBA00022723"/>
    </source>
</evidence>
<feature type="binding site" evidence="18">
    <location>
        <position position="79"/>
    </location>
    <ligand>
        <name>K(+)</name>
        <dbReference type="ChEBI" id="CHEBI:29103"/>
    </ligand>
</feature>
<protein>
    <recommendedName>
        <fullName evidence="19">Bifunctional NAD(P)H-hydrate repair enzyme</fullName>
    </recommendedName>
    <alternativeName>
        <fullName evidence="19">Nicotinamide nucleotide repair protein</fullName>
    </alternativeName>
    <domain>
        <recommendedName>
            <fullName evidence="19">ADP-dependent (S)-NAD(P)H-hydrate dehydratase</fullName>
            <ecNumber evidence="19">4.2.1.136</ecNumber>
        </recommendedName>
        <alternativeName>
            <fullName evidence="19">ADP-dependent NAD(P)HX dehydratase</fullName>
        </alternativeName>
    </domain>
    <domain>
        <recommendedName>
            <fullName evidence="19">NAD(P)H-hydrate epimerase</fullName>
            <ecNumber evidence="19">5.1.99.6</ecNumber>
        </recommendedName>
    </domain>
</protein>
<keyword evidence="5 18" id="KW-0479">Metal-binding</keyword>
<comment type="catalytic activity">
    <reaction evidence="1 18 19">
        <text>(6R)-NADHX = (6S)-NADHX</text>
        <dbReference type="Rhea" id="RHEA:32215"/>
        <dbReference type="ChEBI" id="CHEBI:64074"/>
        <dbReference type="ChEBI" id="CHEBI:64075"/>
        <dbReference type="EC" id="5.1.99.6"/>
    </reaction>
</comment>
<keyword evidence="7 17" id="KW-0067">ATP-binding</keyword>
<dbReference type="InterPro" id="IPR036652">
    <property type="entry name" value="YjeF_N_dom_sf"/>
</dbReference>
<evidence type="ECO:0000256" key="12">
    <source>
        <dbReference type="ARBA" id="ARBA00023239"/>
    </source>
</evidence>
<dbReference type="AlphaFoldDB" id="A0A0G3W972"/>
<keyword evidence="10 17" id="KW-0520">NAD</keyword>
<dbReference type="InterPro" id="IPR029056">
    <property type="entry name" value="Ribokinase-like"/>
</dbReference>
<evidence type="ECO:0000256" key="3">
    <source>
        <dbReference type="ARBA" id="ARBA00006001"/>
    </source>
</evidence>
<evidence type="ECO:0000256" key="11">
    <source>
        <dbReference type="ARBA" id="ARBA00023235"/>
    </source>
</evidence>
<dbReference type="Proteomes" id="UP000035704">
    <property type="component" value="Chromosome"/>
</dbReference>
<evidence type="ECO:0000313" key="23">
    <source>
        <dbReference type="Proteomes" id="UP000035704"/>
    </source>
</evidence>
<comment type="catalytic activity">
    <reaction evidence="2 18 19">
        <text>(6R)-NADPHX = (6S)-NADPHX</text>
        <dbReference type="Rhea" id="RHEA:32227"/>
        <dbReference type="ChEBI" id="CHEBI:64076"/>
        <dbReference type="ChEBI" id="CHEBI:64077"/>
        <dbReference type="EC" id="5.1.99.6"/>
    </reaction>
</comment>
<dbReference type="GO" id="GO:0016301">
    <property type="term" value="F:kinase activity"/>
    <property type="evidence" value="ECO:0007669"/>
    <property type="project" value="UniProtKB-KW"/>
</dbReference>
<feature type="binding site" evidence="18">
    <location>
        <position position="186"/>
    </location>
    <ligand>
        <name>K(+)</name>
        <dbReference type="ChEBI" id="CHEBI:29103"/>
    </ligand>
</feature>
<organism evidence="22 23">
    <name type="scientific">Clostridium aceticum</name>
    <dbReference type="NCBI Taxonomy" id="84022"/>
    <lineage>
        <taxon>Bacteria</taxon>
        <taxon>Bacillati</taxon>
        <taxon>Bacillota</taxon>
        <taxon>Clostridia</taxon>
        <taxon>Eubacteriales</taxon>
        <taxon>Clostridiaceae</taxon>
        <taxon>Clostridium</taxon>
    </lineage>
</organism>
<evidence type="ECO:0000259" key="20">
    <source>
        <dbReference type="PROSITE" id="PS51383"/>
    </source>
</evidence>
<dbReference type="PANTHER" id="PTHR12592">
    <property type="entry name" value="ATP-DEPENDENT (S)-NAD(P)H-HYDRATE DEHYDRATASE FAMILY MEMBER"/>
    <property type="match status" value="1"/>
</dbReference>
<evidence type="ECO:0000256" key="2">
    <source>
        <dbReference type="ARBA" id="ARBA00000909"/>
    </source>
</evidence>
<feature type="binding site" evidence="17">
    <location>
        <position position="399"/>
    </location>
    <ligand>
        <name>(6S)-NADPHX</name>
        <dbReference type="ChEBI" id="CHEBI:64076"/>
    </ligand>
</feature>
<dbReference type="PATRIC" id="fig|84022.6.peg.944"/>
<evidence type="ECO:0000256" key="6">
    <source>
        <dbReference type="ARBA" id="ARBA00022741"/>
    </source>
</evidence>
<dbReference type="PROSITE" id="PS51385">
    <property type="entry name" value="YJEF_N"/>
    <property type="match status" value="1"/>
</dbReference>
<dbReference type="EC" id="5.1.99.6" evidence="19"/>
<comment type="cofactor">
    <cofactor evidence="18 19">
        <name>K(+)</name>
        <dbReference type="ChEBI" id="CHEBI:29103"/>
    </cofactor>
    <text evidence="18 19">Binds 1 potassium ion per subunit.</text>
</comment>
<dbReference type="GO" id="GO:0046872">
    <property type="term" value="F:metal ion binding"/>
    <property type="evidence" value="ECO:0007669"/>
    <property type="project" value="UniProtKB-UniRule"/>
</dbReference>
<dbReference type="NCBIfam" id="TIGR00196">
    <property type="entry name" value="yjeF_cterm"/>
    <property type="match status" value="1"/>
</dbReference>
<dbReference type="GO" id="GO:0005524">
    <property type="term" value="F:ATP binding"/>
    <property type="evidence" value="ECO:0007669"/>
    <property type="project" value="UniProtKB-UniRule"/>
</dbReference>
<dbReference type="GO" id="GO:0052855">
    <property type="term" value="F:ADP-dependent NAD(P)H-hydrate dehydratase activity"/>
    <property type="evidence" value="ECO:0007669"/>
    <property type="project" value="UniProtKB-UniRule"/>
</dbReference>
<comment type="similarity">
    <text evidence="3 19">In the N-terminal section; belongs to the NnrE/AIBP family.</text>
</comment>
<comment type="function">
    <text evidence="14 19">Bifunctional enzyme that catalyzes the epimerization of the S- and R-forms of NAD(P)HX and the dehydration of the S-form of NAD(P)HX at the expense of ADP, which is converted to AMP. This allows the repair of both epimers of NAD(P)HX, a damaged form of NAD(P)H that is a result of enzymatic or heat-dependent hydration.</text>
</comment>
<keyword evidence="22" id="KW-0808">Transferase</keyword>
<keyword evidence="12 17" id="KW-0456">Lyase</keyword>
<dbReference type="PANTHER" id="PTHR12592:SF0">
    <property type="entry name" value="ATP-DEPENDENT (S)-NAD(P)H-HYDRATE DEHYDRATASE"/>
    <property type="match status" value="1"/>
</dbReference>
<keyword evidence="6 17" id="KW-0547">Nucleotide-binding</keyword>
<accession>A0A0G3W972</accession>
<feature type="binding site" evidence="17">
    <location>
        <position position="348"/>
    </location>
    <ligand>
        <name>(6S)-NADPHX</name>
        <dbReference type="ChEBI" id="CHEBI:64076"/>
    </ligand>
</feature>
<evidence type="ECO:0000256" key="19">
    <source>
        <dbReference type="PIRNR" id="PIRNR017184"/>
    </source>
</evidence>
<feature type="binding site" evidence="17">
    <location>
        <position position="465"/>
    </location>
    <ligand>
        <name>AMP</name>
        <dbReference type="ChEBI" id="CHEBI:456215"/>
    </ligand>
</feature>
<dbReference type="Pfam" id="PF03853">
    <property type="entry name" value="YjeF_N"/>
    <property type="match status" value="1"/>
</dbReference>
<dbReference type="SUPFAM" id="SSF64153">
    <property type="entry name" value="YjeF N-terminal domain-like"/>
    <property type="match status" value="1"/>
</dbReference>
<sequence length="528" mass="56976">MSYTVDFGKIIHIAKGGDIMQILKNEEMRKLDELAIHTYKIPGIILMENAGISVVEEIEKCLIAKENKKIAIICGVGNNGGDGFVIARHFLNKGIEVTTYIVGDFSNIKGDAKINFDILEKIKAPIVKLMDSKDIEEFEKDLSQHSILIDALLGTGLQRTVEGIMKEVIIKMNLSGKEIIAVDIPSGVNGNDGKVQGIAVKATKTVTFQLPKIGNILFPGSYYGGELSIKNIGIPKKAVDSMQSKVHLITENMVQSILPKRYADTHKGSYGRAFIIAGSIGMSGAAILASKTALKCGTGLLRTAVPNSLIPILENQLIEGITLPLEEMLEKGILDYIKEENVIAIGPGCGRSQQFEEILHTVVRNATVPLVIDADGLNMLANNISLLKDLKVPCIITPHPGEMSRLTGLSIQEVNDHRLDIARNFSEKWGVITLLKGARTVIANPQGEVFINRTGNPGMATAGSGDVLTGMITGLLSQGVEPLKATMAAAYLHGTAGDRAAIRLGEYSMMAGDIIYEIPTVIQEIMKK</sequence>
<evidence type="ECO:0000256" key="13">
    <source>
        <dbReference type="ARBA" id="ARBA00023268"/>
    </source>
</evidence>
<feature type="binding site" evidence="17">
    <location>
        <position position="466"/>
    </location>
    <ligand>
        <name>(6S)-NADPHX</name>
        <dbReference type="ChEBI" id="CHEBI:64076"/>
    </ligand>
</feature>
<evidence type="ECO:0000256" key="15">
    <source>
        <dbReference type="ARBA" id="ARBA00048238"/>
    </source>
</evidence>